<dbReference type="PANTHER" id="PTHR31338">
    <property type="entry name" value="POLYKETIDE CYCLASE/DEHYDRASE AND LIPID TRANSPORT SUPERFAMILY PROTEIN"/>
    <property type="match status" value="1"/>
</dbReference>
<dbReference type="InterPro" id="IPR000916">
    <property type="entry name" value="Bet_v_I/MLP"/>
</dbReference>
<dbReference type="PANTHER" id="PTHR31338:SF16">
    <property type="entry name" value="POLYKETIDE CYCLASE_DEHYDRASE AND LIPID TRANSPORT SUPERFAMILY PROTEIN"/>
    <property type="match status" value="1"/>
</dbReference>
<proteinExistence type="inferred from homology"/>
<sequence length="404" mass="45739">MAELPPHVIDVESEINCPADKMYDLLKNHLTQLPILFPEIFKSAEVLEGDGKSVGSIRHWTYLIHHTSDEVLEVTEKITEVDDENRSLTFSALEGDVLKTYKRFHGKVTVTPKGTGSLVKWHIIYDKENEDGPHPHPYLDIVQGLNKKVPLLPLFPVCGDRYHTSDELLEVTEKIVEVDDENRSLTNRAIGGEVLNTHKSMDGKVTATPKGTGSVVKWHHIFEKINEDDPHPDPYLELFASASKKTMAQLSRQHVLDVENQINCPANKLFDFIKNNFTMLPQIFPSILKGEVLEGDGKSLGSVTQWEYILGVNPNEVLVVKEKLAEIDDKSMSFTHETIGGDVMKNHKRFDLKITVIPKGTEESILKMSIIFEKLNEDDPHPYPYLNFFGRMAAMFGSHLYKTN</sequence>
<accession>A0AAP0F6B9</accession>
<comment type="similarity">
    <text evidence="1">Belongs to the MLP family.</text>
</comment>
<organism evidence="3 4">
    <name type="scientific">Stephania cephalantha</name>
    <dbReference type="NCBI Taxonomy" id="152367"/>
    <lineage>
        <taxon>Eukaryota</taxon>
        <taxon>Viridiplantae</taxon>
        <taxon>Streptophyta</taxon>
        <taxon>Embryophyta</taxon>
        <taxon>Tracheophyta</taxon>
        <taxon>Spermatophyta</taxon>
        <taxon>Magnoliopsida</taxon>
        <taxon>Ranunculales</taxon>
        <taxon>Menispermaceae</taxon>
        <taxon>Menispermoideae</taxon>
        <taxon>Cissampelideae</taxon>
        <taxon>Stephania</taxon>
    </lineage>
</organism>
<dbReference type="Gene3D" id="3.30.530.20">
    <property type="match status" value="3"/>
</dbReference>
<protein>
    <recommendedName>
        <fullName evidence="2">Bet v I/Major latex protein domain-containing protein</fullName>
    </recommendedName>
</protein>
<dbReference type="AlphaFoldDB" id="A0AAP0F6B9"/>
<evidence type="ECO:0000256" key="1">
    <source>
        <dbReference type="ARBA" id="ARBA00038242"/>
    </source>
</evidence>
<dbReference type="Proteomes" id="UP001419268">
    <property type="component" value="Unassembled WGS sequence"/>
</dbReference>
<evidence type="ECO:0000259" key="2">
    <source>
        <dbReference type="SMART" id="SM01037"/>
    </source>
</evidence>
<keyword evidence="4" id="KW-1185">Reference proteome</keyword>
<dbReference type="EMBL" id="JBBNAG010000009">
    <property type="protein sequence ID" value="KAK9106075.1"/>
    <property type="molecule type" value="Genomic_DNA"/>
</dbReference>
<dbReference type="InterPro" id="IPR052006">
    <property type="entry name" value="MLP-like"/>
</dbReference>
<dbReference type="SUPFAM" id="SSF55961">
    <property type="entry name" value="Bet v1-like"/>
    <property type="match status" value="3"/>
</dbReference>
<evidence type="ECO:0000313" key="4">
    <source>
        <dbReference type="Proteomes" id="UP001419268"/>
    </source>
</evidence>
<reference evidence="3 4" key="1">
    <citation type="submission" date="2024-01" db="EMBL/GenBank/DDBJ databases">
        <title>Genome assemblies of Stephania.</title>
        <authorList>
            <person name="Yang L."/>
        </authorList>
    </citation>
    <scope>NUCLEOTIDE SEQUENCE [LARGE SCALE GENOMIC DNA]</scope>
    <source>
        <strain evidence="3">JXDWG</strain>
        <tissue evidence="3">Leaf</tissue>
    </source>
</reference>
<gene>
    <name evidence="3" type="ORF">Scep_022919</name>
</gene>
<dbReference type="SMART" id="SM01037">
    <property type="entry name" value="Bet_v_1"/>
    <property type="match status" value="3"/>
</dbReference>
<feature type="domain" description="Bet v I/Major latex protein" evidence="2">
    <location>
        <begin position="255"/>
        <end position="403"/>
    </location>
</feature>
<dbReference type="GO" id="GO:0006952">
    <property type="term" value="P:defense response"/>
    <property type="evidence" value="ECO:0007669"/>
    <property type="project" value="InterPro"/>
</dbReference>
<dbReference type="Pfam" id="PF00407">
    <property type="entry name" value="Bet_v_1"/>
    <property type="match status" value="3"/>
</dbReference>
<feature type="domain" description="Bet v I/Major latex protein" evidence="2">
    <location>
        <begin position="8"/>
        <end position="154"/>
    </location>
</feature>
<comment type="caution">
    <text evidence="3">The sequence shown here is derived from an EMBL/GenBank/DDBJ whole genome shotgun (WGS) entry which is preliminary data.</text>
</comment>
<evidence type="ECO:0000313" key="3">
    <source>
        <dbReference type="EMBL" id="KAK9106075.1"/>
    </source>
</evidence>
<name>A0AAP0F6B9_9MAGN</name>
<feature type="domain" description="Bet v I/Major latex protein" evidence="2">
    <location>
        <begin position="155"/>
        <end position="253"/>
    </location>
</feature>
<dbReference type="CDD" id="cd07816">
    <property type="entry name" value="Bet_v1-like"/>
    <property type="match status" value="2"/>
</dbReference>
<dbReference type="InterPro" id="IPR023393">
    <property type="entry name" value="START-like_dom_sf"/>
</dbReference>